<dbReference type="Proteomes" id="UP000192566">
    <property type="component" value="Unassembled WGS sequence"/>
</dbReference>
<proteinExistence type="predicted"/>
<gene>
    <name evidence="1" type="ORF">BST25_09695</name>
</gene>
<evidence type="ECO:0000313" key="1">
    <source>
        <dbReference type="EMBL" id="ORA74311.1"/>
    </source>
</evidence>
<reference evidence="1 2" key="1">
    <citation type="submission" date="2017-02" db="EMBL/GenBank/DDBJ databases">
        <title>The new phylogeny of genus Mycobacterium.</title>
        <authorList>
            <person name="Tortoli E."/>
            <person name="Trovato A."/>
            <person name="Cirillo D.M."/>
        </authorList>
    </citation>
    <scope>NUCLEOTIDE SEQUENCE [LARGE SCALE GENOMIC DNA]</scope>
    <source>
        <strain evidence="1 2">DSM 44471</strain>
    </source>
</reference>
<sequence>MNTVGPLHDVDEHRVRLTSPEALANLRTVLELCAAGEIKCSGKTGRPSAATIRIVETHLADGDFYAGEPIAGFAWPLLIQAGGLARLDGTRLQPTPKGLAALSKPAANVIRHLWQRWLTHAVIDEFSRIDNIKGQRSRNVLTAAKTRRQLVDEALTGCPLGEWIGVDNLFSTMRRGNMSPTIARNEMALWKLYLIDPQYGSLGYDGYHNWKILEGRYTMAVLFEYAGTLGLVDLDYIHPAGAREDFRENWGSDDLDALSRYDGLQSIRLNALGAYALGLTDTYQPVDSDATDAAPLKVLPNLDIVATGDIPAADRLFLTAYAKQTADRVWTVSTTSLLSAINSGRQLSELTTFLGERTGHELVSALNTMMADVHRRAGQLADLGHARVIECADPATAALIARDRNLRPLCRLIGNKHLAVPLDQELKFRNALLKLGYVVAGQPTT</sequence>
<evidence type="ECO:0000313" key="2">
    <source>
        <dbReference type="Proteomes" id="UP000192566"/>
    </source>
</evidence>
<dbReference type="STRING" id="53376.BST25_09695"/>
<comment type="caution">
    <text evidence="1">The sequence shown here is derived from an EMBL/GenBank/DDBJ whole genome shotgun (WGS) entry which is preliminary data.</text>
</comment>
<keyword evidence="2" id="KW-1185">Reference proteome</keyword>
<dbReference type="EMBL" id="MVHR01000011">
    <property type="protein sequence ID" value="ORA74311.1"/>
    <property type="molecule type" value="Genomic_DNA"/>
</dbReference>
<protein>
    <submittedName>
        <fullName evidence="1">Uncharacterized protein</fullName>
    </submittedName>
</protein>
<name>A0A1X0DPH0_MYCHE</name>
<dbReference type="AlphaFoldDB" id="A0A1X0DPH0"/>
<dbReference type="RefSeq" id="WP_083073802.1">
    <property type="nucleotide sequence ID" value="NZ_AP022615.1"/>
</dbReference>
<organism evidence="1 2">
    <name type="scientific">Mycobacterium heidelbergense</name>
    <dbReference type="NCBI Taxonomy" id="53376"/>
    <lineage>
        <taxon>Bacteria</taxon>
        <taxon>Bacillati</taxon>
        <taxon>Actinomycetota</taxon>
        <taxon>Actinomycetes</taxon>
        <taxon>Mycobacteriales</taxon>
        <taxon>Mycobacteriaceae</taxon>
        <taxon>Mycobacterium</taxon>
        <taxon>Mycobacterium simiae complex</taxon>
    </lineage>
</organism>
<accession>A0A1X0DPH0</accession>